<feature type="domain" description="Alpha-L-rhamnosidase concanavalin-like" evidence="4">
    <location>
        <begin position="205"/>
        <end position="304"/>
    </location>
</feature>
<evidence type="ECO:0000259" key="6">
    <source>
        <dbReference type="Pfam" id="PF17389"/>
    </source>
</evidence>
<sequence length="765" mass="84128">MPAAGNARFIVPDAPCQAVPVLRRHFRLTVPPLQARIFVTYLGIGRLWLNAQPVGEDVLAPGWQSYKHRLVYDAYDVTELLRSGDNVLEAQVADGWYAGRLGFFGQRAVYGADRAVWAQLEILYEDGSLSTIATDADRRWRPGPTLHADLYDGETHDARLEHVTADDRPWRPVAFQDFDVTRLEQRVGPAVRRTEILPPHGIFTTASGKVIVDFGRNIVGWARIQVSGPAGTEVTLRFAEVLDDGELGVRPLRSAAATDRYVLGGTETETWEPSFTYHGFRYLQVDGWPGGMPRPDQVQAVVVHSDMGRTGWFRTSHPELAQLHANVVNSMRGNFVSIPTDCPQRDERLGWTGDIAVFAPTATFLYDCTDLLRSWLIDVAHEQRPDGSLPIFVPQVPFPPSAADDPQFTARHVAVWGDAATLVPFALYDATGDRAILAEHYELMRLWVDGVENEVGPSRIWDRGFQFGDWLDPVAPSDDPAGGATEPALVATAYFANSARLLSRAAAVLGRPDDERRYAKLAAEVADAFRQRFLSDDGHCTSHSQTAYAIVLCLDLANDDRRRAGVSERLVQMVREAGHRIGTGFVGTPLILQALTSAAAIDDAYELLLQHDCPSWLYAVSMGATTIWERWDSMLPDGSINPGEMTSFNHYALGAVADWLHSTVAGLARDAPGYRRIRIAPRPRGPLRDAGATHLTPYGPASVDWRIEGETLVVEIVIPVGTTAVVDIEGSAPMECGAGTHALRFPYPASELPGATRRQEIHGRA</sequence>
<organism evidence="8 9">
    <name type="scientific">Kribbella speibonae</name>
    <dbReference type="NCBI Taxonomy" id="1572660"/>
    <lineage>
        <taxon>Bacteria</taxon>
        <taxon>Bacillati</taxon>
        <taxon>Actinomycetota</taxon>
        <taxon>Actinomycetes</taxon>
        <taxon>Propionibacteriales</taxon>
        <taxon>Kribbellaceae</taxon>
        <taxon>Kribbella</taxon>
    </lineage>
</organism>
<proteinExistence type="predicted"/>
<dbReference type="PIRSF" id="PIRSF010631">
    <property type="entry name" value="A-rhamnsds"/>
    <property type="match status" value="1"/>
</dbReference>
<gene>
    <name evidence="8" type="ORF">E0H92_28005</name>
</gene>
<dbReference type="InterPro" id="IPR016007">
    <property type="entry name" value="Alpha_rhamnosid"/>
</dbReference>
<dbReference type="Pfam" id="PF17389">
    <property type="entry name" value="Bac_rhamnosid6H"/>
    <property type="match status" value="1"/>
</dbReference>
<evidence type="ECO:0000259" key="7">
    <source>
        <dbReference type="Pfam" id="PF17390"/>
    </source>
</evidence>
<dbReference type="InterPro" id="IPR008902">
    <property type="entry name" value="Rhamnosid_concanavalin"/>
</dbReference>
<feature type="domain" description="Bacterial alpha-L-rhamnosidase N-terminal" evidence="5">
    <location>
        <begin position="33"/>
        <end position="195"/>
    </location>
</feature>
<dbReference type="PANTHER" id="PTHR33307">
    <property type="entry name" value="ALPHA-RHAMNOSIDASE (EUROFUNG)"/>
    <property type="match status" value="1"/>
</dbReference>
<dbReference type="GO" id="GO:0005975">
    <property type="term" value="P:carbohydrate metabolic process"/>
    <property type="evidence" value="ECO:0007669"/>
    <property type="project" value="InterPro"/>
</dbReference>
<dbReference type="RefSeq" id="WP_131498301.1">
    <property type="nucleotide sequence ID" value="NZ_SJKC01000003.1"/>
</dbReference>
<dbReference type="InterPro" id="IPR013737">
    <property type="entry name" value="Bac_rhamnosid_N"/>
</dbReference>
<dbReference type="Pfam" id="PF08531">
    <property type="entry name" value="Bac_rhamnosid_N"/>
    <property type="match status" value="1"/>
</dbReference>
<feature type="domain" description="Alpha-L-rhamnosidase six-hairpin glycosidase" evidence="6">
    <location>
        <begin position="309"/>
        <end position="664"/>
    </location>
</feature>
<dbReference type="Gene3D" id="2.60.420.10">
    <property type="entry name" value="Maltose phosphorylase, domain 3"/>
    <property type="match status" value="1"/>
</dbReference>
<dbReference type="GO" id="GO:0030596">
    <property type="term" value="F:alpha-L-rhamnosidase activity"/>
    <property type="evidence" value="ECO:0007669"/>
    <property type="project" value="UniProtKB-EC"/>
</dbReference>
<reference evidence="8 9" key="1">
    <citation type="submission" date="2019-02" db="EMBL/GenBank/DDBJ databases">
        <title>Kribbella capetownensis sp. nov. and Kribbella speibonae sp. nov., isolated from soil.</title>
        <authorList>
            <person name="Curtis S.M."/>
            <person name="Norton I."/>
            <person name="Everest G.J."/>
            <person name="Meyers P.R."/>
        </authorList>
    </citation>
    <scope>NUCLEOTIDE SEQUENCE [LARGE SCALE GENOMIC DNA]</scope>
    <source>
        <strain evidence="8 9">YM55</strain>
    </source>
</reference>
<accession>A0A4R0IXQ7</accession>
<comment type="caution">
    <text evidence="8">The sequence shown here is derived from an EMBL/GenBank/DDBJ whole genome shotgun (WGS) entry which is preliminary data.</text>
</comment>
<evidence type="ECO:0000256" key="1">
    <source>
        <dbReference type="ARBA" id="ARBA00001445"/>
    </source>
</evidence>
<dbReference type="Pfam" id="PF17390">
    <property type="entry name" value="Bac_rhamnosid_C"/>
    <property type="match status" value="1"/>
</dbReference>
<dbReference type="AlphaFoldDB" id="A0A4R0IXQ7"/>
<feature type="domain" description="Alpha-L-rhamnosidase C-terminal" evidence="7">
    <location>
        <begin position="666"/>
        <end position="732"/>
    </location>
</feature>
<evidence type="ECO:0000313" key="8">
    <source>
        <dbReference type="EMBL" id="TCC36476.1"/>
    </source>
</evidence>
<comment type="catalytic activity">
    <reaction evidence="1">
        <text>Hydrolysis of terminal non-reducing alpha-L-rhamnose residues in alpha-L-rhamnosides.</text>
        <dbReference type="EC" id="3.2.1.40"/>
    </reaction>
</comment>
<dbReference type="Gene3D" id="1.50.10.10">
    <property type="match status" value="1"/>
</dbReference>
<evidence type="ECO:0000259" key="4">
    <source>
        <dbReference type="Pfam" id="PF05592"/>
    </source>
</evidence>
<dbReference type="PANTHER" id="PTHR33307:SF6">
    <property type="entry name" value="ALPHA-RHAMNOSIDASE (EUROFUNG)-RELATED"/>
    <property type="match status" value="1"/>
</dbReference>
<dbReference type="InterPro" id="IPR012341">
    <property type="entry name" value="6hp_glycosidase-like_sf"/>
</dbReference>
<evidence type="ECO:0000256" key="3">
    <source>
        <dbReference type="ARBA" id="ARBA00022801"/>
    </source>
</evidence>
<evidence type="ECO:0000259" key="5">
    <source>
        <dbReference type="Pfam" id="PF08531"/>
    </source>
</evidence>
<evidence type="ECO:0000256" key="2">
    <source>
        <dbReference type="ARBA" id="ARBA00012652"/>
    </source>
</evidence>
<dbReference type="Proteomes" id="UP000294225">
    <property type="component" value="Unassembled WGS sequence"/>
</dbReference>
<dbReference type="InterPro" id="IPR008928">
    <property type="entry name" value="6-hairpin_glycosidase_sf"/>
</dbReference>
<protein>
    <recommendedName>
        <fullName evidence="2">alpha-L-rhamnosidase</fullName>
        <ecNumber evidence="2">3.2.1.40</ecNumber>
    </recommendedName>
</protein>
<keyword evidence="3" id="KW-0378">Hydrolase</keyword>
<dbReference type="InterPro" id="IPR035396">
    <property type="entry name" value="Bac_rhamnosid6H"/>
</dbReference>
<dbReference type="EC" id="3.2.1.40" evidence="2"/>
<dbReference type="Pfam" id="PF05592">
    <property type="entry name" value="Bac_rhamnosid"/>
    <property type="match status" value="1"/>
</dbReference>
<dbReference type="SUPFAM" id="SSF48208">
    <property type="entry name" value="Six-hairpin glycosidases"/>
    <property type="match status" value="1"/>
</dbReference>
<name>A0A4R0IXQ7_9ACTN</name>
<dbReference type="Gene3D" id="2.60.120.260">
    <property type="entry name" value="Galactose-binding domain-like"/>
    <property type="match status" value="2"/>
</dbReference>
<evidence type="ECO:0000313" key="9">
    <source>
        <dbReference type="Proteomes" id="UP000294225"/>
    </source>
</evidence>
<dbReference type="InterPro" id="IPR035398">
    <property type="entry name" value="Bac_rhamnosid_C"/>
</dbReference>
<dbReference type="EMBL" id="SJKC01000003">
    <property type="protein sequence ID" value="TCC36476.1"/>
    <property type="molecule type" value="Genomic_DNA"/>
</dbReference>